<keyword evidence="2" id="KW-1185">Reference proteome</keyword>
<dbReference type="EMBL" id="CP041969">
    <property type="protein sequence ID" value="QMV43285.1"/>
    <property type="molecule type" value="Genomic_DNA"/>
</dbReference>
<dbReference type="PANTHER" id="PTHR36439">
    <property type="entry name" value="BLL4334 PROTEIN"/>
    <property type="match status" value="1"/>
</dbReference>
<dbReference type="Proteomes" id="UP000515679">
    <property type="component" value="Chromosome"/>
</dbReference>
<dbReference type="InterPro" id="IPR012545">
    <property type="entry name" value="DUF1697"/>
</dbReference>
<gene>
    <name evidence="1" type="ORF">FPL14_20435</name>
</gene>
<dbReference type="PANTHER" id="PTHR36439:SF1">
    <property type="entry name" value="DUF1697 DOMAIN-CONTAINING PROTEIN"/>
    <property type="match status" value="1"/>
</dbReference>
<protein>
    <submittedName>
        <fullName evidence="1">DUF1697 domain-containing protein</fullName>
    </submittedName>
</protein>
<reference evidence="1 2" key="1">
    <citation type="submission" date="2019-07" db="EMBL/GenBank/DDBJ databases">
        <authorList>
            <person name="Kim J.K."/>
            <person name="Cheong H.-M."/>
            <person name="Choi Y."/>
            <person name="Hwang K.J."/>
            <person name="Lee S."/>
            <person name="Choi C."/>
        </authorList>
    </citation>
    <scope>NUCLEOTIDE SEQUENCE [LARGE SCALE GENOMIC DNA]</scope>
    <source>
        <strain evidence="1 2">KS 22</strain>
    </source>
</reference>
<dbReference type="KEGG" id="cchl:FPL14_20435"/>
<dbReference type="AlphaFoldDB" id="A0A7G5C251"/>
<dbReference type="PIRSF" id="PIRSF008502">
    <property type="entry name" value="UCP008502"/>
    <property type="match status" value="1"/>
</dbReference>
<organism evidence="1 2">
    <name type="scientific">Cohnella cholangitidis</name>
    <dbReference type="NCBI Taxonomy" id="2598458"/>
    <lineage>
        <taxon>Bacteria</taxon>
        <taxon>Bacillati</taxon>
        <taxon>Bacillota</taxon>
        <taxon>Bacilli</taxon>
        <taxon>Bacillales</taxon>
        <taxon>Paenibacillaceae</taxon>
        <taxon>Cohnella</taxon>
    </lineage>
</organism>
<proteinExistence type="predicted"/>
<dbReference type="SUPFAM" id="SSF160379">
    <property type="entry name" value="SP0830-like"/>
    <property type="match status" value="1"/>
</dbReference>
<accession>A0A7G5C251</accession>
<evidence type="ECO:0000313" key="1">
    <source>
        <dbReference type="EMBL" id="QMV43285.1"/>
    </source>
</evidence>
<dbReference type="Pfam" id="PF08002">
    <property type="entry name" value="DUF1697"/>
    <property type="match status" value="1"/>
</dbReference>
<dbReference type="Gene3D" id="3.30.70.1280">
    <property type="entry name" value="SP0830-like domains"/>
    <property type="match status" value="1"/>
</dbReference>
<evidence type="ECO:0000313" key="2">
    <source>
        <dbReference type="Proteomes" id="UP000515679"/>
    </source>
</evidence>
<name>A0A7G5C251_9BACL</name>
<dbReference type="RefSeq" id="WP_182299519.1">
    <property type="nucleotide sequence ID" value="NZ_CP041969.1"/>
</dbReference>
<sequence>MTIYIALIRGINVGGKNKVPMAELRSAYEALGLNRVQTYIQSGNVLFESEESADALRPKLEQAIVDKFGIEATVAIRSAREWERIIADCPYGKEPLLEGENIQVTVLTEPPAPKALEAMEGSKGGIDEFYVRGLEIYSLFRQSILDSKLAKSLVKLGTTATSRNMNTMNKLAELAKKMA</sequence>